<sequence length="170" mass="19757">MTSRNKNITLIIGFIILLFVCFKMAISKSIDLVHEHNSLKIQELLFNNTPKELSLLKQKHKYYDSLFNKYQLNGSSIQNNLLKSINATAEENNIKIISFLEPHIALQNDLTIKTYKFVIEGDYNHIIQLIHQLEQKSKYGEIINLHFEKKKNFRTGNSFLEASVLLRSFG</sequence>
<dbReference type="Gene3D" id="3.30.70.60">
    <property type="match status" value="1"/>
</dbReference>
<dbReference type="EMBL" id="AFXZ01000067">
    <property type="protein sequence ID" value="EGV42270.2"/>
    <property type="molecule type" value="Genomic_DNA"/>
</dbReference>
<dbReference type="RefSeq" id="WP_040288873.1">
    <property type="nucleotide sequence ID" value="NZ_AFXZ01000067.1"/>
</dbReference>
<evidence type="ECO:0000313" key="2">
    <source>
        <dbReference type="Proteomes" id="UP000003730"/>
    </source>
</evidence>
<dbReference type="Proteomes" id="UP000003730">
    <property type="component" value="Unassembled WGS sequence"/>
</dbReference>
<evidence type="ECO:0000313" key="1">
    <source>
        <dbReference type="EMBL" id="EGV42270.2"/>
    </source>
</evidence>
<keyword evidence="2" id="KW-1185">Reference proteome</keyword>
<accession>G2EGY2</accession>
<comment type="caution">
    <text evidence="1">The sequence shown here is derived from an EMBL/GenBank/DDBJ whole genome shotgun (WGS) entry which is preliminary data.</text>
</comment>
<dbReference type="InterPro" id="IPR014717">
    <property type="entry name" value="Transl_elong_EF1B/ribsomal_bS6"/>
</dbReference>
<name>G2EGY2_9FLAO</name>
<dbReference type="STRING" id="1046627.BZARG_369"/>
<gene>
    <name evidence="1" type="ORF">BZARG_369</name>
</gene>
<proteinExistence type="predicted"/>
<organism evidence="1 2">
    <name type="scientific">Bizionia argentinensis JUB59</name>
    <dbReference type="NCBI Taxonomy" id="1046627"/>
    <lineage>
        <taxon>Bacteria</taxon>
        <taxon>Pseudomonadati</taxon>
        <taxon>Bacteroidota</taxon>
        <taxon>Flavobacteriia</taxon>
        <taxon>Flavobacteriales</taxon>
        <taxon>Flavobacteriaceae</taxon>
        <taxon>Bizionia</taxon>
    </lineage>
</organism>
<dbReference type="OrthoDB" id="1343945at2"/>
<reference evidence="1 2" key="1">
    <citation type="journal article" date="2008" name="Int. J. Syst. Evol. Microbiol.">
        <title>Bizionia argentinensis sp. nov., isolated from surface marine water in Antarctica.</title>
        <authorList>
            <person name="Bercovich A."/>
            <person name="Vazquez S.C."/>
            <person name="Yankilevich P."/>
            <person name="Coria S.H."/>
            <person name="Foti M."/>
            <person name="Hernandez E."/>
            <person name="Vidal A."/>
            <person name="Ruberto L."/>
            <person name="Melo C."/>
            <person name="Marenssi S."/>
            <person name="Criscuolo M."/>
            <person name="Memoli M."/>
            <person name="Arguelles M."/>
            <person name="Mac Cormack W.P."/>
        </authorList>
    </citation>
    <scope>NUCLEOTIDE SEQUENCE [LARGE SCALE GENOMIC DNA]</scope>
    <source>
        <strain evidence="1 2">JUB59</strain>
    </source>
</reference>
<evidence type="ECO:0008006" key="3">
    <source>
        <dbReference type="Google" id="ProtNLM"/>
    </source>
</evidence>
<dbReference type="eggNOG" id="ENOG5032QST">
    <property type="taxonomic scope" value="Bacteria"/>
</dbReference>
<protein>
    <recommendedName>
        <fullName evidence="3">General secretion pathway protein</fullName>
    </recommendedName>
</protein>
<dbReference type="AlphaFoldDB" id="G2EGY2"/>